<organism evidence="1 2">
    <name type="scientific">Gibbsiella quercinecans</name>
    <dbReference type="NCBI Taxonomy" id="929813"/>
    <lineage>
        <taxon>Bacteria</taxon>
        <taxon>Pseudomonadati</taxon>
        <taxon>Pseudomonadota</taxon>
        <taxon>Gammaproteobacteria</taxon>
        <taxon>Enterobacterales</taxon>
        <taxon>Yersiniaceae</taxon>
        <taxon>Gibbsiella</taxon>
    </lineage>
</organism>
<dbReference type="RefSeq" id="WP_095848671.1">
    <property type="nucleotide sequence ID" value="NZ_CP014136.1"/>
</dbReference>
<dbReference type="Gene3D" id="3.30.429.10">
    <property type="entry name" value="Macrophage Migration Inhibitory Factor"/>
    <property type="match status" value="1"/>
</dbReference>
<dbReference type="Proteomes" id="UP000217182">
    <property type="component" value="Chromosome"/>
</dbReference>
<name>A0A250B817_9GAMM</name>
<evidence type="ECO:0000313" key="1">
    <source>
        <dbReference type="EMBL" id="ATA22082.1"/>
    </source>
</evidence>
<reference evidence="1 2" key="1">
    <citation type="submission" date="2016-01" db="EMBL/GenBank/DDBJ databases">
        <authorList>
            <person name="Oliw E.H."/>
        </authorList>
    </citation>
    <scope>NUCLEOTIDE SEQUENCE [LARGE SCALE GENOMIC DNA]</scope>
    <source>
        <strain evidence="1 2">FRB97</strain>
    </source>
</reference>
<dbReference type="PANTHER" id="PTHR38460">
    <property type="entry name" value="TAUTOMERASE YOLI-RELATED"/>
    <property type="match status" value="1"/>
</dbReference>
<dbReference type="Pfam" id="PF14552">
    <property type="entry name" value="Tautomerase_2"/>
    <property type="match status" value="1"/>
</dbReference>
<dbReference type="InterPro" id="IPR037479">
    <property type="entry name" value="Tauto_MSAD"/>
</dbReference>
<dbReference type="InterPro" id="IPR014347">
    <property type="entry name" value="Tautomerase/MIF_sf"/>
</dbReference>
<keyword evidence="2" id="KW-1185">Reference proteome</keyword>
<dbReference type="OrthoDB" id="9804765at2"/>
<dbReference type="SUPFAM" id="SSF55331">
    <property type="entry name" value="Tautomerase/MIF"/>
    <property type="match status" value="1"/>
</dbReference>
<dbReference type="EMBL" id="CP014136">
    <property type="protein sequence ID" value="ATA22082.1"/>
    <property type="molecule type" value="Genomic_DNA"/>
</dbReference>
<dbReference type="PANTHER" id="PTHR38460:SF1">
    <property type="entry name" value="TAUTOMERASE YOLI-RELATED"/>
    <property type="match status" value="1"/>
</dbReference>
<sequence length="129" mass="14599">MPLLIFDVIEGRSEQQLKTLLDAAHRAVLSAFEVPERDRYQIVHENKAHHMVIEDTGLPLQRTRDLVVVRVFTSPRSDAQKQAFYAELARELHDSCSIKGDDLMVSIITNTKGDWSFGNGVAQYMTGEL</sequence>
<accession>A0A250B817</accession>
<dbReference type="AlphaFoldDB" id="A0A250B817"/>
<protein>
    <submittedName>
        <fullName evidence="1">Tautomerase</fullName>
    </submittedName>
</protein>
<gene>
    <name evidence="1" type="ORF">AWC35_23620</name>
</gene>
<evidence type="ECO:0000313" key="2">
    <source>
        <dbReference type="Proteomes" id="UP000217182"/>
    </source>
</evidence>
<proteinExistence type="predicted"/>
<dbReference type="KEGG" id="gqu:AWC35_23620"/>